<dbReference type="EMBL" id="CP094809">
    <property type="protein sequence ID" value="UXU58125.1"/>
    <property type="molecule type" value="Genomic_DNA"/>
</dbReference>
<dbReference type="Proteomes" id="UP001065705">
    <property type="component" value="Chromosome"/>
</dbReference>
<dbReference type="Pfam" id="PF10031">
    <property type="entry name" value="DUF2273"/>
    <property type="match status" value="1"/>
</dbReference>
<keyword evidence="1" id="KW-1133">Transmembrane helix</keyword>
<protein>
    <submittedName>
        <fullName evidence="2">DUF2273 domain-containing protein</fullName>
    </submittedName>
</protein>
<sequence>MKHYDSRHANGVNNEKLIQFIKVYKWRLIGFFTFLILAILFITLGFWKTLLIVFLCLIGLGIGYIKDCTQEFINFINRIS</sequence>
<evidence type="ECO:0000313" key="3">
    <source>
        <dbReference type="Proteomes" id="UP001065705"/>
    </source>
</evidence>
<keyword evidence="1" id="KW-0472">Membrane</keyword>
<accession>A0ABD7TX35</accession>
<dbReference type="AlphaFoldDB" id="A0ABD7TX35"/>
<dbReference type="InterPro" id="IPR018730">
    <property type="entry name" value="DUF2273"/>
</dbReference>
<gene>
    <name evidence="2" type="ORF">MUA95_04970</name>
</gene>
<dbReference type="RefSeq" id="WP_262626764.1">
    <property type="nucleotide sequence ID" value="NZ_CP094809.1"/>
</dbReference>
<proteinExistence type="predicted"/>
<evidence type="ECO:0000256" key="1">
    <source>
        <dbReference type="SAM" id="Phobius"/>
    </source>
</evidence>
<reference evidence="2" key="1">
    <citation type="submission" date="2022-03" db="EMBL/GenBank/DDBJ databases">
        <title>Comparative Genomics of East African Camel-Associated Staphylococcaceae spp.: Diversity and Inheritance of Traits Involved in Host-Pathogen Interactions.</title>
        <authorList>
            <person name="Akarsu H."/>
            <person name="Liljander A."/>
            <person name="Younan M."/>
            <person name="Brodard I."/>
            <person name="Glucks I."/>
            <person name="Labroussaa F."/>
            <person name="Overesch G."/>
            <person name="Kuhnert P."/>
            <person name="Perreten V."/>
            <person name="Drexler J.F."/>
            <person name="Corman V.M."/>
            <person name="Falquet L."/>
            <person name="Jores J."/>
        </authorList>
    </citation>
    <scope>NUCLEOTIDE SEQUENCE</scope>
    <source>
        <strain evidence="2">IVB6197</strain>
    </source>
</reference>
<feature type="transmembrane region" description="Helical" evidence="1">
    <location>
        <begin position="26"/>
        <end position="43"/>
    </location>
</feature>
<evidence type="ECO:0000313" key="2">
    <source>
        <dbReference type="EMBL" id="UXU58125.1"/>
    </source>
</evidence>
<organism evidence="2 3">
    <name type="scientific">Staphylococcus agnetis</name>
    <dbReference type="NCBI Taxonomy" id="985762"/>
    <lineage>
        <taxon>Bacteria</taxon>
        <taxon>Bacillati</taxon>
        <taxon>Bacillota</taxon>
        <taxon>Bacilli</taxon>
        <taxon>Bacillales</taxon>
        <taxon>Staphylococcaceae</taxon>
        <taxon>Staphylococcus</taxon>
    </lineage>
</organism>
<name>A0ABD7TX35_9STAP</name>
<keyword evidence="1" id="KW-0812">Transmembrane</keyword>
<feature type="transmembrane region" description="Helical" evidence="1">
    <location>
        <begin position="49"/>
        <end position="65"/>
    </location>
</feature>